<reference evidence="1" key="1">
    <citation type="submission" date="2023-11" db="EMBL/GenBank/DDBJ databases">
        <title>Gracilibacillus pellucida a moderately halophilic bacterium isolated from saline soil in Xinjiang province.</title>
        <authorList>
            <person name="Zhang Z."/>
            <person name="Tan F."/>
            <person name="Wang Y."/>
            <person name="Xia M."/>
        </authorList>
    </citation>
    <scope>NUCLEOTIDE SEQUENCE</scope>
    <source>
        <strain evidence="1">S3-1-1</strain>
    </source>
</reference>
<name>A0ACC6M311_9BACI</name>
<proteinExistence type="predicted"/>
<evidence type="ECO:0000313" key="2">
    <source>
        <dbReference type="Proteomes" id="UP001277972"/>
    </source>
</evidence>
<organism evidence="1 2">
    <name type="scientific">Gracilibacillus pellucidus</name>
    <dbReference type="NCBI Taxonomy" id="3095368"/>
    <lineage>
        <taxon>Bacteria</taxon>
        <taxon>Bacillati</taxon>
        <taxon>Bacillota</taxon>
        <taxon>Bacilli</taxon>
        <taxon>Bacillales</taxon>
        <taxon>Bacillaceae</taxon>
        <taxon>Gracilibacillus</taxon>
    </lineage>
</organism>
<dbReference type="Proteomes" id="UP001277972">
    <property type="component" value="Unassembled WGS sequence"/>
</dbReference>
<dbReference type="EMBL" id="JAWZSR010000002">
    <property type="protein sequence ID" value="MDX8045340.1"/>
    <property type="molecule type" value="Genomic_DNA"/>
</dbReference>
<comment type="caution">
    <text evidence="1">The sequence shown here is derived from an EMBL/GenBank/DDBJ whole genome shotgun (WGS) entry which is preliminary data.</text>
</comment>
<accession>A0ACC6M311</accession>
<gene>
    <name evidence="1" type="ORF">SH601_04995</name>
</gene>
<sequence>MEISLIRHGKSKFTDSHRITVNEFNNWVKNYDDKGVFEEDFYPQETLIKIQSANMVMASDLKRSIESAKLLHQAIKITSIPIFRETELPIPLVKGVKLNPSIWALILRCLWFMGYSKDCESIFNAKRRAQKAAQLLIEHAQEHNSIALVGHGFFNMLIAKELLKNGWIGKRKTSSKHWNCTTYYFNT</sequence>
<evidence type="ECO:0000313" key="1">
    <source>
        <dbReference type="EMBL" id="MDX8045340.1"/>
    </source>
</evidence>
<protein>
    <submittedName>
        <fullName evidence="1">Histidine phosphatase family protein</fullName>
    </submittedName>
</protein>
<keyword evidence="2" id="KW-1185">Reference proteome</keyword>